<evidence type="ECO:0008006" key="4">
    <source>
        <dbReference type="Google" id="ProtNLM"/>
    </source>
</evidence>
<dbReference type="InterPro" id="IPR047129">
    <property type="entry name" value="PPA2-like"/>
</dbReference>
<comment type="caution">
    <text evidence="2">The sequence shown here is derived from an EMBL/GenBank/DDBJ whole genome shotgun (WGS) entry which is preliminary data.</text>
</comment>
<feature type="compositionally biased region" description="Low complexity" evidence="1">
    <location>
        <begin position="67"/>
        <end position="85"/>
    </location>
</feature>
<gene>
    <name evidence="2" type="ORF">PCOR1329_LOCUS8149</name>
</gene>
<dbReference type="SUPFAM" id="SSF56300">
    <property type="entry name" value="Metallo-dependent phosphatases"/>
    <property type="match status" value="1"/>
</dbReference>
<dbReference type="Gene3D" id="3.60.21.10">
    <property type="match status" value="1"/>
</dbReference>
<protein>
    <recommendedName>
        <fullName evidence="4">Protein-serine/threonine phosphatase</fullName>
    </recommendedName>
</protein>
<name>A0ABN9Q336_9DINO</name>
<evidence type="ECO:0000256" key="1">
    <source>
        <dbReference type="SAM" id="MobiDB-lite"/>
    </source>
</evidence>
<reference evidence="2" key="1">
    <citation type="submission" date="2023-10" db="EMBL/GenBank/DDBJ databases">
        <authorList>
            <person name="Chen Y."/>
            <person name="Shah S."/>
            <person name="Dougan E. K."/>
            <person name="Thang M."/>
            <person name="Chan C."/>
        </authorList>
    </citation>
    <scope>NUCLEOTIDE SEQUENCE [LARGE SCALE GENOMIC DNA]</scope>
</reference>
<feature type="region of interest" description="Disordered" evidence="1">
    <location>
        <begin position="48"/>
        <end position="85"/>
    </location>
</feature>
<dbReference type="EMBL" id="CAUYUJ010002225">
    <property type="protein sequence ID" value="CAK0799809.1"/>
    <property type="molecule type" value="Genomic_DNA"/>
</dbReference>
<keyword evidence="3" id="KW-1185">Reference proteome</keyword>
<dbReference type="PANTHER" id="PTHR45619">
    <property type="entry name" value="SERINE/THREONINE-PROTEIN PHOSPHATASE PP2A-RELATED"/>
    <property type="match status" value="1"/>
</dbReference>
<dbReference type="Proteomes" id="UP001189429">
    <property type="component" value="Unassembled WGS sequence"/>
</dbReference>
<organism evidence="2 3">
    <name type="scientific">Prorocentrum cordatum</name>
    <dbReference type="NCBI Taxonomy" id="2364126"/>
    <lineage>
        <taxon>Eukaryota</taxon>
        <taxon>Sar</taxon>
        <taxon>Alveolata</taxon>
        <taxon>Dinophyceae</taxon>
        <taxon>Prorocentrales</taxon>
        <taxon>Prorocentraceae</taxon>
        <taxon>Prorocentrum</taxon>
    </lineage>
</organism>
<evidence type="ECO:0000313" key="3">
    <source>
        <dbReference type="Proteomes" id="UP001189429"/>
    </source>
</evidence>
<accession>A0ABN9Q336</accession>
<evidence type="ECO:0000313" key="2">
    <source>
        <dbReference type="EMBL" id="CAK0799809.1"/>
    </source>
</evidence>
<proteinExistence type="predicted"/>
<sequence length="128" mass="13244">MADKPAGASGGGLDVDRCIQQLTECKHLAESEVRQLCELAKEVLSSESNVQPVRSPVTISGDIHGQAARGRAGRAPGRGLGSRSSLGAKAALGGSGKRLFRIGGFPPDTNYLFLGDPGRGKSDREGCP</sequence>
<dbReference type="InterPro" id="IPR029052">
    <property type="entry name" value="Metallo-depent_PP-like"/>
</dbReference>